<dbReference type="PANTHER" id="PTHR36152:SF1">
    <property type="entry name" value="UBIQUITIN-LIKE DOMAIN-CONTAINING PROTEIN"/>
    <property type="match status" value="1"/>
</dbReference>
<dbReference type="SUPFAM" id="SSF141452">
    <property type="entry name" value="Hcp1-like"/>
    <property type="match status" value="1"/>
</dbReference>
<dbReference type="OrthoDB" id="4865570at2"/>
<gene>
    <name evidence="1" type="ORF">BJI69_17870</name>
</gene>
<name>A0A0G9HBK2_9GAMM</name>
<dbReference type="InterPro" id="IPR053165">
    <property type="entry name" value="HSI-I_assembly_Hcp1"/>
</dbReference>
<dbReference type="PANTHER" id="PTHR36152">
    <property type="entry name" value="CYTOPLASMIC PROTEIN-RELATED"/>
    <property type="match status" value="1"/>
</dbReference>
<dbReference type="InterPro" id="IPR036624">
    <property type="entry name" value="Hcp1-lik_sf"/>
</dbReference>
<reference evidence="2" key="1">
    <citation type="submission" date="2016-09" db="EMBL/GenBank/DDBJ databases">
        <authorList>
            <person name="Lysoe E."/>
        </authorList>
    </citation>
    <scope>NUCLEOTIDE SEQUENCE [LARGE SCALE GENOMIC DNA]</scope>
    <source>
        <strain evidence="2">LJ96T</strain>
    </source>
</reference>
<dbReference type="RefSeq" id="WP_046967722.1">
    <property type="nucleotide sequence ID" value="NZ_CP017480.1"/>
</dbReference>
<dbReference type="STRING" id="1440763.BJI69_17870"/>
<evidence type="ECO:0000313" key="1">
    <source>
        <dbReference type="EMBL" id="APG05584.1"/>
    </source>
</evidence>
<dbReference type="InterPro" id="IPR008514">
    <property type="entry name" value="T6SS_Hcp"/>
</dbReference>
<dbReference type="Gene3D" id="2.30.110.20">
    <property type="entry name" value="Hcp1-like"/>
    <property type="match status" value="1"/>
</dbReference>
<evidence type="ECO:0000313" key="2">
    <source>
        <dbReference type="Proteomes" id="UP000182987"/>
    </source>
</evidence>
<dbReference type="EMBL" id="CP017480">
    <property type="protein sequence ID" value="APG05584.1"/>
    <property type="molecule type" value="Genomic_DNA"/>
</dbReference>
<sequence length="168" mass="17788">MAFDMHLKFGPGQVKIEGASNHAKHKDQVPIIAWSWGASNSGNLHTGAGYASGGKANVQDITITKFVDSCSNALLNAVCTGARVDSATLYVTNATGEQTDFVTIELTEGVMITSVSTGGSGGDERLTENITLHFGKFKYSFQPQDDKGKATGGTKDFTYDMQQVKGTA</sequence>
<accession>A0A0G9HBK2</accession>
<dbReference type="AlphaFoldDB" id="A0A0G9HBK2"/>
<dbReference type="Pfam" id="PF05638">
    <property type="entry name" value="T6SS_HCP"/>
    <property type="match status" value="1"/>
</dbReference>
<organism evidence="1 2">
    <name type="scientific">Luteibacter rhizovicinus DSM 16549</name>
    <dbReference type="NCBI Taxonomy" id="1440763"/>
    <lineage>
        <taxon>Bacteria</taxon>
        <taxon>Pseudomonadati</taxon>
        <taxon>Pseudomonadota</taxon>
        <taxon>Gammaproteobacteria</taxon>
        <taxon>Lysobacterales</taxon>
        <taxon>Rhodanobacteraceae</taxon>
        <taxon>Luteibacter</taxon>
    </lineage>
</organism>
<proteinExistence type="predicted"/>
<dbReference type="KEGG" id="lrz:BJI69_17870"/>
<protein>
    <submittedName>
        <fullName evidence="1">Uncharacterized protein</fullName>
    </submittedName>
</protein>
<keyword evidence="2" id="KW-1185">Reference proteome</keyword>
<dbReference type="Proteomes" id="UP000182987">
    <property type="component" value="Chromosome"/>
</dbReference>
<dbReference type="PATRIC" id="fig|1440763.5.peg.2031"/>